<comment type="caution">
    <text evidence="2">The sequence shown here is derived from an EMBL/GenBank/DDBJ whole genome shotgun (WGS) entry which is preliminary data.</text>
</comment>
<evidence type="ECO:0000259" key="1">
    <source>
        <dbReference type="Pfam" id="PF11795"/>
    </source>
</evidence>
<evidence type="ECO:0000313" key="2">
    <source>
        <dbReference type="EMBL" id="EJW98536.1"/>
    </source>
</evidence>
<dbReference type="Pfam" id="PF11795">
    <property type="entry name" value="DUF3322"/>
    <property type="match status" value="1"/>
</dbReference>
<accession>J9FUB5</accession>
<sequence length="249" mass="28979">MIRPEEILKKSNRLYSKYLQQVAAGQPFEKIILPCDKKPSKDFECYRREHDALHGGSKAVRGFGYAVTWETVNHKTLGRQALPQEIVFETETDLLRLLHKEKEMQQFRKDLAALLAVFPQLQEWVCQYPQKVVDYAGEWPDLLKVLVYFAAHPQPRLYIRELPIEVHTKFIEQHKGILRELLDLLFGEAVNTAEPRFEARYHLRYSEELVRLRFLDADLSRTCAAGLRDLSLPVSECVPWTGRSKLSLS</sequence>
<reference evidence="2" key="1">
    <citation type="journal article" date="2012" name="PLoS ONE">
        <title>Gene sets for utilization of primary and secondary nutrition supplies in the distal gut of endangered iberian lynx.</title>
        <authorList>
            <person name="Alcaide M."/>
            <person name="Messina E."/>
            <person name="Richter M."/>
            <person name="Bargiela R."/>
            <person name="Peplies J."/>
            <person name="Huws S.A."/>
            <person name="Newbold C.J."/>
            <person name="Golyshin P.N."/>
            <person name="Simon M.A."/>
            <person name="Lopez G."/>
            <person name="Yakimov M.M."/>
            <person name="Ferrer M."/>
        </authorList>
    </citation>
    <scope>NUCLEOTIDE SEQUENCE</scope>
</reference>
<dbReference type="InterPro" id="IPR024537">
    <property type="entry name" value="DUF3322"/>
</dbReference>
<name>J9FUB5_9ZZZZ</name>
<dbReference type="AlphaFoldDB" id="J9FUB5"/>
<organism evidence="2">
    <name type="scientific">gut metagenome</name>
    <dbReference type="NCBI Taxonomy" id="749906"/>
    <lineage>
        <taxon>unclassified sequences</taxon>
        <taxon>metagenomes</taxon>
        <taxon>organismal metagenomes</taxon>
    </lineage>
</organism>
<protein>
    <recommendedName>
        <fullName evidence="1">DUF3322 domain-containing protein</fullName>
    </recommendedName>
</protein>
<dbReference type="EMBL" id="AMCI01004215">
    <property type="protein sequence ID" value="EJW98536.1"/>
    <property type="molecule type" value="Genomic_DNA"/>
</dbReference>
<feature type="domain" description="DUF3322" evidence="1">
    <location>
        <begin position="4"/>
        <end position="183"/>
    </location>
</feature>
<gene>
    <name evidence="2" type="ORF">EVA_13354</name>
</gene>
<proteinExistence type="predicted"/>